<proteinExistence type="predicted"/>
<dbReference type="RefSeq" id="WP_176943012.1">
    <property type="nucleotide sequence ID" value="NZ_JABZEC010000005.1"/>
</dbReference>
<accession>A0A850R326</accession>
<feature type="transmembrane region" description="Helical" evidence="1">
    <location>
        <begin position="186"/>
        <end position="206"/>
    </location>
</feature>
<keyword evidence="1" id="KW-0812">Transmembrane</keyword>
<protein>
    <submittedName>
        <fullName evidence="2">Uncharacterized protein</fullName>
    </submittedName>
</protein>
<sequence length="258" mass="29362">MWLRLPKKSLFLAIILGLVLAGCQLLQLRNPIPAIESPYTRWLAVDPFNFSPIIFFLLLPLIASLPAGILLKADHDRGLLNQLRLHWSQRKILVNYFSLAFITGFLVILLPLVLNFITYFLFLPNIQPDNLLNINILLTNLTTMFAPYYYSHAFFHAFFYLLFASLWGGLFAVFVSGLSLWIKNRFVAFSASLIVQIAVFVLNNLIRLPNLVSYSPADFLHELSPMTNVSLEASFSATLIMLVCCGILFWKGGRRFDL</sequence>
<name>A0A850R326_9LACO</name>
<evidence type="ECO:0000313" key="2">
    <source>
        <dbReference type="EMBL" id="NVY96760.1"/>
    </source>
</evidence>
<dbReference type="PROSITE" id="PS51257">
    <property type="entry name" value="PROKAR_LIPOPROTEIN"/>
    <property type="match status" value="1"/>
</dbReference>
<dbReference type="Proteomes" id="UP000563523">
    <property type="component" value="Unassembled WGS sequence"/>
</dbReference>
<feature type="transmembrane region" description="Helical" evidence="1">
    <location>
        <begin position="92"/>
        <end position="122"/>
    </location>
</feature>
<evidence type="ECO:0000256" key="1">
    <source>
        <dbReference type="SAM" id="Phobius"/>
    </source>
</evidence>
<gene>
    <name evidence="2" type="ORF">HU830_06275</name>
</gene>
<evidence type="ECO:0000313" key="3">
    <source>
        <dbReference type="Proteomes" id="UP000563523"/>
    </source>
</evidence>
<keyword evidence="1" id="KW-0472">Membrane</keyword>
<dbReference type="EMBL" id="JABZEC010000005">
    <property type="protein sequence ID" value="NVY96760.1"/>
    <property type="molecule type" value="Genomic_DNA"/>
</dbReference>
<keyword evidence="1" id="KW-1133">Transmembrane helix</keyword>
<feature type="transmembrane region" description="Helical" evidence="1">
    <location>
        <begin position="226"/>
        <end position="250"/>
    </location>
</feature>
<feature type="transmembrane region" description="Helical" evidence="1">
    <location>
        <begin position="49"/>
        <end position="71"/>
    </location>
</feature>
<comment type="caution">
    <text evidence="2">The sequence shown here is derived from an EMBL/GenBank/DDBJ whole genome shotgun (WGS) entry which is preliminary data.</text>
</comment>
<organism evidence="2 3">
    <name type="scientific">Bombilactobacillus apium</name>
    <dbReference type="NCBI Taxonomy" id="2675299"/>
    <lineage>
        <taxon>Bacteria</taxon>
        <taxon>Bacillati</taxon>
        <taxon>Bacillota</taxon>
        <taxon>Bacilli</taxon>
        <taxon>Lactobacillales</taxon>
        <taxon>Lactobacillaceae</taxon>
        <taxon>Bombilactobacillus</taxon>
    </lineage>
</organism>
<keyword evidence="3" id="KW-1185">Reference proteome</keyword>
<reference evidence="2 3" key="1">
    <citation type="submission" date="2020-06" db="EMBL/GenBank/DDBJ databases">
        <authorList>
            <person name="Kang J."/>
        </authorList>
    </citation>
    <scope>NUCLEOTIDE SEQUENCE [LARGE SCALE GENOMIC DNA]</scope>
    <source>
        <strain evidence="2 3">DCY120</strain>
    </source>
</reference>
<dbReference type="AlphaFoldDB" id="A0A850R326"/>
<feature type="transmembrane region" description="Helical" evidence="1">
    <location>
        <begin position="153"/>
        <end position="174"/>
    </location>
</feature>